<dbReference type="InParanoid" id="Q2H4G7"/>
<name>Q2H4G7_CHAGB</name>
<accession>Q2H4G7</accession>
<dbReference type="EMBL" id="CH408031">
    <property type="protein sequence ID" value="EAQ89829.1"/>
    <property type="molecule type" value="Genomic_DNA"/>
</dbReference>
<reference evidence="2" key="1">
    <citation type="journal article" date="2015" name="Genome Announc.">
        <title>Draft genome sequence of the cellulolytic fungus Chaetomium globosum.</title>
        <authorList>
            <person name="Cuomo C.A."/>
            <person name="Untereiner W.A."/>
            <person name="Ma L.-J."/>
            <person name="Grabherr M."/>
            <person name="Birren B.W."/>
        </authorList>
    </citation>
    <scope>NUCLEOTIDE SEQUENCE [LARGE SCALE GENOMIC DNA]</scope>
    <source>
        <strain evidence="2">ATCC 6205 / CBS 148.51 / DSM 1962 / NBRC 6347 / NRRL 1970</strain>
    </source>
</reference>
<dbReference type="AlphaFoldDB" id="Q2H4G7"/>
<organism evidence="1 2">
    <name type="scientific">Chaetomium globosum (strain ATCC 6205 / CBS 148.51 / DSM 1962 / NBRC 6347 / NRRL 1970)</name>
    <name type="common">Soil fungus</name>
    <dbReference type="NCBI Taxonomy" id="306901"/>
    <lineage>
        <taxon>Eukaryota</taxon>
        <taxon>Fungi</taxon>
        <taxon>Dikarya</taxon>
        <taxon>Ascomycota</taxon>
        <taxon>Pezizomycotina</taxon>
        <taxon>Sordariomycetes</taxon>
        <taxon>Sordariomycetidae</taxon>
        <taxon>Sordariales</taxon>
        <taxon>Chaetomiaceae</taxon>
        <taxon>Chaetomium</taxon>
    </lineage>
</organism>
<dbReference type="VEuPathDB" id="FungiDB:CHGG_06448"/>
<dbReference type="HOGENOM" id="CLU_3068500_0_0_1"/>
<dbReference type="GeneID" id="4391150"/>
<proteinExistence type="predicted"/>
<evidence type="ECO:0000313" key="1">
    <source>
        <dbReference type="EMBL" id="EAQ89829.1"/>
    </source>
</evidence>
<dbReference type="Proteomes" id="UP000001056">
    <property type="component" value="Unassembled WGS sequence"/>
</dbReference>
<dbReference type="RefSeq" id="XP_001222543.1">
    <property type="nucleotide sequence ID" value="XM_001222542.1"/>
</dbReference>
<sequence length="53" mass="5655">MRLCTYEKTGCARTSPPFQDSGTENQAAPAGVRGAVLWASRKSVARGPSWADD</sequence>
<evidence type="ECO:0000313" key="2">
    <source>
        <dbReference type="Proteomes" id="UP000001056"/>
    </source>
</evidence>
<gene>
    <name evidence="1" type="ORF">CHGG_06448</name>
</gene>
<keyword evidence="2" id="KW-1185">Reference proteome</keyword>
<protein>
    <submittedName>
        <fullName evidence="1">Uncharacterized protein</fullName>
    </submittedName>
</protein>